<protein>
    <submittedName>
        <fullName evidence="2">Uracil permease</fullName>
    </submittedName>
</protein>
<evidence type="ECO:0000313" key="2">
    <source>
        <dbReference type="EMBL" id="MEQ6355954.1"/>
    </source>
</evidence>
<evidence type="ECO:0000256" key="1">
    <source>
        <dbReference type="SAM" id="MobiDB-lite"/>
    </source>
</evidence>
<gene>
    <name evidence="2" type="ORF">ABNX05_15090</name>
</gene>
<feature type="non-terminal residue" evidence="2">
    <location>
        <position position="1"/>
    </location>
</feature>
<proteinExistence type="predicted"/>
<organism evidence="2 3">
    <name type="scientific">Lysinibacillus zambalensis</name>
    <dbReference type="NCBI Taxonomy" id="3160866"/>
    <lineage>
        <taxon>Bacteria</taxon>
        <taxon>Bacillati</taxon>
        <taxon>Bacillota</taxon>
        <taxon>Bacilli</taxon>
        <taxon>Bacillales</taxon>
        <taxon>Bacillaceae</taxon>
        <taxon>Lysinibacillus</taxon>
    </lineage>
</organism>
<reference evidence="2 3" key="1">
    <citation type="submission" date="2024-06" db="EMBL/GenBank/DDBJ databases">
        <title>Lysinibacillus zambalefons sp. nov., a Novel Firmicute Isolated from the Poon Bato Zambales Hyperalkaline Spring.</title>
        <authorList>
            <person name="Aja J.A."/>
            <person name="Lazaro J.E.H."/>
            <person name="Llorin L.D."/>
            <person name="Lim K.R."/>
            <person name="Teodosio J."/>
            <person name="Dalisay D.S."/>
        </authorList>
    </citation>
    <scope>NUCLEOTIDE SEQUENCE [LARGE SCALE GENOMIC DNA]</scope>
    <source>
        <strain evidence="2 3">M3</strain>
    </source>
</reference>
<comment type="caution">
    <text evidence="2">The sequence shown here is derived from an EMBL/GenBank/DDBJ whole genome shotgun (WGS) entry which is preliminary data.</text>
</comment>
<dbReference type="EMBL" id="JBEGDG010000010">
    <property type="protein sequence ID" value="MEQ6355954.1"/>
    <property type="molecule type" value="Genomic_DNA"/>
</dbReference>
<evidence type="ECO:0000313" key="3">
    <source>
        <dbReference type="Proteomes" id="UP001478862"/>
    </source>
</evidence>
<sequence length="59" mass="6197">TFSTLREKIVLDLTVKVLQVQQVRLGAGSAVITPVLPGLTPPVSPADPPVRPEPPSNPC</sequence>
<keyword evidence="3" id="KW-1185">Reference proteome</keyword>
<name>A0ABV1MUZ3_9BACI</name>
<dbReference type="Proteomes" id="UP001478862">
    <property type="component" value="Unassembled WGS sequence"/>
</dbReference>
<feature type="region of interest" description="Disordered" evidence="1">
    <location>
        <begin position="36"/>
        <end position="59"/>
    </location>
</feature>
<feature type="compositionally biased region" description="Pro residues" evidence="1">
    <location>
        <begin position="39"/>
        <end position="59"/>
    </location>
</feature>
<accession>A0ABV1MUZ3</accession>